<keyword evidence="4" id="KW-1185">Reference proteome</keyword>
<dbReference type="AlphaFoldDB" id="A0A9Q0P6D7"/>
<feature type="non-terminal residue" evidence="3">
    <location>
        <position position="93"/>
    </location>
</feature>
<evidence type="ECO:0000256" key="1">
    <source>
        <dbReference type="ARBA" id="ARBA00009431"/>
    </source>
</evidence>
<accession>A0A9Q0P6D7</accession>
<dbReference type="GO" id="GO:0004185">
    <property type="term" value="F:serine-type carboxypeptidase activity"/>
    <property type="evidence" value="ECO:0007669"/>
    <property type="project" value="InterPro"/>
</dbReference>
<keyword evidence="2" id="KW-0732">Signal</keyword>
<dbReference type="Proteomes" id="UP001151752">
    <property type="component" value="Chromosome 5"/>
</dbReference>
<proteinExistence type="inferred from homology"/>
<dbReference type="Pfam" id="PF00450">
    <property type="entry name" value="Peptidase_S10"/>
    <property type="match status" value="1"/>
</dbReference>
<feature type="signal peptide" evidence="2">
    <location>
        <begin position="1"/>
        <end position="23"/>
    </location>
</feature>
<keyword evidence="3" id="KW-0121">Carboxypeptidase</keyword>
<name>A0A9Q0P6D7_9ROSI</name>
<reference evidence="3" key="2">
    <citation type="journal article" date="2023" name="Int. J. Mol. Sci.">
        <title>De Novo Assembly and Annotation of 11 Diverse Shrub Willow (Salix) Genomes Reveals Novel Gene Organization in Sex-Linked Regions.</title>
        <authorList>
            <person name="Hyden B."/>
            <person name="Feng K."/>
            <person name="Yates T.B."/>
            <person name="Jawdy S."/>
            <person name="Cereghino C."/>
            <person name="Smart L.B."/>
            <person name="Muchero W."/>
        </authorList>
    </citation>
    <scope>NUCLEOTIDE SEQUENCE</scope>
    <source>
        <tissue evidence="3">Shoot tip</tissue>
    </source>
</reference>
<dbReference type="InterPro" id="IPR029058">
    <property type="entry name" value="AB_hydrolase_fold"/>
</dbReference>
<feature type="chain" id="PRO_5040192307" evidence="2">
    <location>
        <begin position="24"/>
        <end position="93"/>
    </location>
</feature>
<evidence type="ECO:0000256" key="2">
    <source>
        <dbReference type="SAM" id="SignalP"/>
    </source>
</evidence>
<dbReference type="GO" id="GO:0006508">
    <property type="term" value="P:proteolysis"/>
    <property type="evidence" value="ECO:0007669"/>
    <property type="project" value="UniProtKB-KW"/>
</dbReference>
<protein>
    <submittedName>
        <fullName evidence="3">SERINE PROTEASE FAMILY S10 SERINE CARBOXYPEPTIDASE</fullName>
    </submittedName>
</protein>
<sequence>MALYTFSLHLFLLLFFVFSSARASKAESKLTQDELAQQEADRVIRLPGQPEVTFKQYAGYVTVNESHGRALFYWFFEAIENPEEKPLLLWLNG</sequence>
<evidence type="ECO:0000313" key="4">
    <source>
        <dbReference type="Proteomes" id="UP001151752"/>
    </source>
</evidence>
<keyword evidence="3" id="KW-0378">Hydrolase</keyword>
<dbReference type="InterPro" id="IPR001563">
    <property type="entry name" value="Peptidase_S10"/>
</dbReference>
<dbReference type="SUPFAM" id="SSF53474">
    <property type="entry name" value="alpha/beta-Hydrolases"/>
    <property type="match status" value="1"/>
</dbReference>
<dbReference type="Gene3D" id="3.40.50.1820">
    <property type="entry name" value="alpha/beta hydrolase"/>
    <property type="match status" value="1"/>
</dbReference>
<dbReference type="EMBL" id="JAPFFM010000020">
    <property type="protein sequence ID" value="KAJ6682446.1"/>
    <property type="molecule type" value="Genomic_DNA"/>
</dbReference>
<organism evidence="3 4">
    <name type="scientific">Salix koriyanagi</name>
    <dbReference type="NCBI Taxonomy" id="2511006"/>
    <lineage>
        <taxon>Eukaryota</taxon>
        <taxon>Viridiplantae</taxon>
        <taxon>Streptophyta</taxon>
        <taxon>Embryophyta</taxon>
        <taxon>Tracheophyta</taxon>
        <taxon>Spermatophyta</taxon>
        <taxon>Magnoliopsida</taxon>
        <taxon>eudicotyledons</taxon>
        <taxon>Gunneridae</taxon>
        <taxon>Pentapetalae</taxon>
        <taxon>rosids</taxon>
        <taxon>fabids</taxon>
        <taxon>Malpighiales</taxon>
        <taxon>Salicaceae</taxon>
        <taxon>Saliceae</taxon>
        <taxon>Salix</taxon>
    </lineage>
</organism>
<gene>
    <name evidence="3" type="ORF">OIU74_020647</name>
</gene>
<keyword evidence="3" id="KW-0645">Protease</keyword>
<comment type="caution">
    <text evidence="3">The sequence shown here is derived from an EMBL/GenBank/DDBJ whole genome shotgun (WGS) entry which is preliminary data.</text>
</comment>
<evidence type="ECO:0000313" key="3">
    <source>
        <dbReference type="EMBL" id="KAJ6682446.1"/>
    </source>
</evidence>
<comment type="similarity">
    <text evidence="1">Belongs to the peptidase S10 family.</text>
</comment>
<reference evidence="3" key="1">
    <citation type="submission" date="2022-11" db="EMBL/GenBank/DDBJ databases">
        <authorList>
            <person name="Hyden B.L."/>
            <person name="Feng K."/>
            <person name="Yates T."/>
            <person name="Jawdy S."/>
            <person name="Smart L.B."/>
            <person name="Muchero W."/>
        </authorList>
    </citation>
    <scope>NUCLEOTIDE SEQUENCE</scope>
    <source>
        <tissue evidence="3">Shoot tip</tissue>
    </source>
</reference>